<dbReference type="GO" id="GO:0009007">
    <property type="term" value="F:site-specific DNA-methyltransferase (adenine-specific) activity"/>
    <property type="evidence" value="ECO:0007669"/>
    <property type="project" value="UniProtKB-EC"/>
</dbReference>
<sequence>MRHNETKKETPFVPWERILQSMSELSRATRFQHYNEPLALLGFVYCLRRDHGNLEPPLVDIDHFFAWLSHQMEERRGGIEISVIDYLFPNLNQLESGIGSGWLKLALGEWPLNGFAEWFHTKLYQLKIGWYHGTPPSVDRVISSLFSGTNFATIYDPACGTGGLLHAIAVERGKSTLLFGQEEIGEVWAWAKLRFWVSDLDADLRSGNTLKNDAFREFERTRLFDLVVSNPPFGAQIAFRDISPWTHYSALMGDLPNRVSSEVAYVNKIYDSLRDGGIAAIIVPNGLLFRAGLDERLRESLIKRDAIEAVIGLPARLFAPSTAIEAAILVLNKRKADQRRDHVLFLDARDLGQRDSARVALPDAAIEQISTAYREWKTEQGFSEVVALQDLTAEAFSLSPSRYVQPAPTQTTVSFSDRRILINELDQRCADLQQEYETLRIKLVSWKGEADTM</sequence>
<evidence type="ECO:0000256" key="6">
    <source>
        <dbReference type="ARBA" id="ARBA00022747"/>
    </source>
</evidence>
<keyword evidence="5" id="KW-0949">S-adenosyl-L-methionine</keyword>
<dbReference type="AlphaFoldDB" id="A0A1C3XDZ8"/>
<evidence type="ECO:0000256" key="5">
    <source>
        <dbReference type="ARBA" id="ARBA00022691"/>
    </source>
</evidence>
<dbReference type="InterPro" id="IPR003356">
    <property type="entry name" value="DNA_methylase_A-5"/>
</dbReference>
<evidence type="ECO:0000313" key="11">
    <source>
        <dbReference type="Proteomes" id="UP000199435"/>
    </source>
</evidence>
<comment type="catalytic activity">
    <reaction evidence="7">
        <text>a 2'-deoxyadenosine in DNA + S-adenosyl-L-methionine = an N(6)-methyl-2'-deoxyadenosine in DNA + S-adenosyl-L-homocysteine + H(+)</text>
        <dbReference type="Rhea" id="RHEA:15197"/>
        <dbReference type="Rhea" id="RHEA-COMP:12418"/>
        <dbReference type="Rhea" id="RHEA-COMP:12419"/>
        <dbReference type="ChEBI" id="CHEBI:15378"/>
        <dbReference type="ChEBI" id="CHEBI:57856"/>
        <dbReference type="ChEBI" id="CHEBI:59789"/>
        <dbReference type="ChEBI" id="CHEBI:90615"/>
        <dbReference type="ChEBI" id="CHEBI:90616"/>
        <dbReference type="EC" id="2.1.1.72"/>
    </reaction>
</comment>
<feature type="coiled-coil region" evidence="8">
    <location>
        <begin position="422"/>
        <end position="449"/>
    </location>
</feature>
<dbReference type="PRINTS" id="PR00507">
    <property type="entry name" value="N12N6MTFRASE"/>
</dbReference>
<evidence type="ECO:0000256" key="1">
    <source>
        <dbReference type="ARBA" id="ARBA00006594"/>
    </source>
</evidence>
<evidence type="ECO:0000256" key="4">
    <source>
        <dbReference type="ARBA" id="ARBA00022679"/>
    </source>
</evidence>
<dbReference type="PANTHER" id="PTHR42933:SF3">
    <property type="entry name" value="TYPE I RESTRICTION ENZYME MJAVIII METHYLASE SUBUNIT"/>
    <property type="match status" value="1"/>
</dbReference>
<proteinExistence type="inferred from homology"/>
<dbReference type="GO" id="GO:0009307">
    <property type="term" value="P:DNA restriction-modification system"/>
    <property type="evidence" value="ECO:0007669"/>
    <property type="project" value="UniProtKB-KW"/>
</dbReference>
<evidence type="ECO:0000256" key="2">
    <source>
        <dbReference type="ARBA" id="ARBA00011900"/>
    </source>
</evidence>
<name>A0A1C3XDZ8_9HYPH</name>
<dbReference type="STRING" id="411945.GA0061102_10915"/>
<keyword evidence="3 10" id="KW-0489">Methyltransferase</keyword>
<protein>
    <recommendedName>
        <fullName evidence="2">site-specific DNA-methyltransferase (adenine-specific)</fullName>
        <ecNumber evidence="2">2.1.1.72</ecNumber>
    </recommendedName>
</protein>
<dbReference type="Proteomes" id="UP000199435">
    <property type="component" value="Unassembled WGS sequence"/>
</dbReference>
<evidence type="ECO:0000259" key="9">
    <source>
        <dbReference type="Pfam" id="PF02384"/>
    </source>
</evidence>
<feature type="domain" description="DNA methylase adenine-specific" evidence="9">
    <location>
        <begin position="134"/>
        <end position="409"/>
    </location>
</feature>
<dbReference type="InterPro" id="IPR029063">
    <property type="entry name" value="SAM-dependent_MTases_sf"/>
</dbReference>
<evidence type="ECO:0000256" key="8">
    <source>
        <dbReference type="SAM" id="Coils"/>
    </source>
</evidence>
<gene>
    <name evidence="10" type="ORF">GA0061102_10915</name>
</gene>
<dbReference type="InterPro" id="IPR002052">
    <property type="entry name" value="DNA_methylase_N6_adenine_CS"/>
</dbReference>
<dbReference type="OrthoDB" id="9806213at2"/>
<dbReference type="EMBL" id="FMAH01000091">
    <property type="protein sequence ID" value="SCB50517.1"/>
    <property type="molecule type" value="Genomic_DNA"/>
</dbReference>
<dbReference type="PROSITE" id="PS00092">
    <property type="entry name" value="N6_MTASE"/>
    <property type="match status" value="1"/>
</dbReference>
<dbReference type="GO" id="GO:0032259">
    <property type="term" value="P:methylation"/>
    <property type="evidence" value="ECO:0007669"/>
    <property type="project" value="UniProtKB-KW"/>
</dbReference>
<dbReference type="EC" id="2.1.1.72" evidence="2"/>
<keyword evidence="8" id="KW-0175">Coiled coil</keyword>
<evidence type="ECO:0000256" key="7">
    <source>
        <dbReference type="ARBA" id="ARBA00047942"/>
    </source>
</evidence>
<keyword evidence="6" id="KW-0680">Restriction system</keyword>
<dbReference type="GO" id="GO:0008170">
    <property type="term" value="F:N-methyltransferase activity"/>
    <property type="evidence" value="ECO:0007669"/>
    <property type="project" value="InterPro"/>
</dbReference>
<evidence type="ECO:0000313" key="10">
    <source>
        <dbReference type="EMBL" id="SCB50517.1"/>
    </source>
</evidence>
<dbReference type="GO" id="GO:0003677">
    <property type="term" value="F:DNA binding"/>
    <property type="evidence" value="ECO:0007669"/>
    <property type="project" value="InterPro"/>
</dbReference>
<dbReference type="RefSeq" id="WP_092856835.1">
    <property type="nucleotide sequence ID" value="NZ_FMAH01000091.1"/>
</dbReference>
<reference evidence="11" key="1">
    <citation type="submission" date="2016-08" db="EMBL/GenBank/DDBJ databases">
        <authorList>
            <person name="Varghese N."/>
            <person name="Submissions Spin"/>
        </authorList>
    </citation>
    <scope>NUCLEOTIDE SEQUENCE [LARGE SCALE GENOMIC DNA]</scope>
    <source>
        <strain evidence="11">HAMBI 2971</strain>
    </source>
</reference>
<dbReference type="Gene3D" id="3.40.50.150">
    <property type="entry name" value="Vaccinia Virus protein VP39"/>
    <property type="match status" value="1"/>
</dbReference>
<keyword evidence="4" id="KW-0808">Transferase</keyword>
<dbReference type="Pfam" id="PF02384">
    <property type="entry name" value="N6_Mtase"/>
    <property type="match status" value="1"/>
</dbReference>
<dbReference type="SUPFAM" id="SSF53335">
    <property type="entry name" value="S-adenosyl-L-methionine-dependent methyltransferases"/>
    <property type="match status" value="1"/>
</dbReference>
<dbReference type="InterPro" id="IPR051537">
    <property type="entry name" value="DNA_Adenine_Mtase"/>
</dbReference>
<evidence type="ECO:0000256" key="3">
    <source>
        <dbReference type="ARBA" id="ARBA00022603"/>
    </source>
</evidence>
<organism evidence="10 11">
    <name type="scientific">Rhizobium miluonense</name>
    <dbReference type="NCBI Taxonomy" id="411945"/>
    <lineage>
        <taxon>Bacteria</taxon>
        <taxon>Pseudomonadati</taxon>
        <taxon>Pseudomonadota</taxon>
        <taxon>Alphaproteobacteria</taxon>
        <taxon>Hyphomicrobiales</taxon>
        <taxon>Rhizobiaceae</taxon>
        <taxon>Rhizobium/Agrobacterium group</taxon>
        <taxon>Rhizobium</taxon>
    </lineage>
</organism>
<keyword evidence="11" id="KW-1185">Reference proteome</keyword>
<comment type="similarity">
    <text evidence="1">Belongs to the N(4)/N(6)-methyltransferase family.</text>
</comment>
<accession>A0A1C3XDZ8</accession>
<dbReference type="PANTHER" id="PTHR42933">
    <property type="entry name" value="SLR6095 PROTEIN"/>
    <property type="match status" value="1"/>
</dbReference>